<reference evidence="1" key="2">
    <citation type="submission" date="2024-07" db="EMBL/GenBank/DDBJ databases">
        <title>Streptomyces haneummycinica sp. nov., a new antibiotic-producing actinobacterium isolated from marine sediment.</title>
        <authorList>
            <person name="Uemura M."/>
            <person name="Hamada M."/>
            <person name="Hirano S."/>
            <person name="Kobayashi K."/>
            <person name="Ohshiro T."/>
            <person name="Kobayashi T."/>
            <person name="Terahara T."/>
        </authorList>
    </citation>
    <scope>NUCLEOTIDE SEQUENCE</scope>
    <source>
        <strain evidence="1">KM77-8</strain>
    </source>
</reference>
<dbReference type="AlphaFoldDB" id="A0AAT9HVQ9"/>
<protein>
    <recommendedName>
        <fullName evidence="2">DUF756 domain-containing protein</fullName>
    </recommendedName>
</protein>
<proteinExistence type="predicted"/>
<gene>
    <name evidence="1" type="ORF">SHKM778_78210</name>
</gene>
<reference evidence="1" key="1">
    <citation type="submission" date="2024-06" db="EMBL/GenBank/DDBJ databases">
        <authorList>
            <consortium name="consrtm"/>
            <person name="Uemura M."/>
            <person name="Terahara T."/>
        </authorList>
    </citation>
    <scope>NUCLEOTIDE SEQUENCE</scope>
    <source>
        <strain evidence="1">KM77-8</strain>
    </source>
</reference>
<evidence type="ECO:0008006" key="2">
    <source>
        <dbReference type="Google" id="ProtNLM"/>
    </source>
</evidence>
<dbReference type="EMBL" id="AP035768">
    <property type="protein sequence ID" value="BFO21433.1"/>
    <property type="molecule type" value="Genomic_DNA"/>
</dbReference>
<organism evidence="1">
    <name type="scientific">Streptomyces haneummycinicus</name>
    <dbReference type="NCBI Taxonomy" id="3074435"/>
    <lineage>
        <taxon>Bacteria</taxon>
        <taxon>Bacillati</taxon>
        <taxon>Actinomycetota</taxon>
        <taxon>Actinomycetes</taxon>
        <taxon>Kitasatosporales</taxon>
        <taxon>Streptomycetaceae</taxon>
        <taxon>Streptomyces</taxon>
    </lineage>
</organism>
<sequence>MPLSSASPSWAATRLPVVGQHSSLPAGTTVINLVQEVLTGGAGRSGFPRRGLGTTGTEMPAPPFGISAPPEVVPGQSWRLTVTGAHAGAVVCRLLHAETDEVVERLELTPVAGEPGTTYARVAVSTPGFYRIVAQAGGLSATALVVAVAVDCATTED</sequence>
<accession>A0AAT9HVQ9</accession>
<name>A0AAT9HVQ9_9ACTN</name>
<evidence type="ECO:0000313" key="1">
    <source>
        <dbReference type="EMBL" id="BFO21433.1"/>
    </source>
</evidence>